<accession>A0ABR7DLU0</accession>
<keyword evidence="5" id="KW-1185">Reference proteome</keyword>
<dbReference type="RefSeq" id="WP_186928645.1">
    <property type="nucleotide sequence ID" value="NZ_JACOOJ010000004.1"/>
</dbReference>
<reference evidence="4 5" key="1">
    <citation type="submission" date="2020-08" db="EMBL/GenBank/DDBJ databases">
        <title>Genome public.</title>
        <authorList>
            <person name="Liu C."/>
            <person name="Sun Q."/>
        </authorList>
    </citation>
    <scope>NUCLEOTIDE SEQUENCE [LARGE SCALE GENOMIC DNA]</scope>
    <source>
        <strain evidence="4 5">NSJ-79</strain>
    </source>
</reference>
<comment type="caution">
    <text evidence="4">The sequence shown here is derived from an EMBL/GenBank/DDBJ whole genome shotgun (WGS) entry which is preliminary data.</text>
</comment>
<dbReference type="SMART" id="SM00387">
    <property type="entry name" value="HATPase_c"/>
    <property type="match status" value="1"/>
</dbReference>
<dbReference type="SUPFAM" id="SSF55874">
    <property type="entry name" value="ATPase domain of HSP90 chaperone/DNA topoisomerase II/histidine kinase"/>
    <property type="match status" value="1"/>
</dbReference>
<dbReference type="Proteomes" id="UP000651475">
    <property type="component" value="Unassembled WGS sequence"/>
</dbReference>
<comment type="catalytic activity">
    <reaction evidence="1">
        <text>ATP + protein L-histidine = ADP + protein N-phospho-L-histidine.</text>
        <dbReference type="EC" id="2.7.13.3"/>
    </reaction>
</comment>
<dbReference type="GO" id="GO:0005524">
    <property type="term" value="F:ATP binding"/>
    <property type="evidence" value="ECO:0007669"/>
    <property type="project" value="UniProtKB-KW"/>
</dbReference>
<dbReference type="EMBL" id="JACOOJ010000004">
    <property type="protein sequence ID" value="MBC5631932.1"/>
    <property type="molecule type" value="Genomic_DNA"/>
</dbReference>
<dbReference type="PRINTS" id="PR00344">
    <property type="entry name" value="BCTRLSENSOR"/>
</dbReference>
<gene>
    <name evidence="4" type="ORF">H8S65_03955</name>
</gene>
<sequence>MNNLSFHITDITANSIRANASEIGLHIEEQDAQIIIRITDDGSGMDEETVARITNPFYTTRTTRKVGLGIPFLIQNAEQTGGAVSITSKPGKGTEVAASFHSDHIDCPPWGDLPGTVAMLITGNPDINVRFEYQAGKTTFSISTNEIKEILDGIPLSHPKVMLLVKEMIRENIRP</sequence>
<dbReference type="InterPro" id="IPR004358">
    <property type="entry name" value="Sig_transdc_His_kin-like_C"/>
</dbReference>
<evidence type="ECO:0000313" key="4">
    <source>
        <dbReference type="EMBL" id="MBC5631932.1"/>
    </source>
</evidence>
<proteinExistence type="predicted"/>
<evidence type="ECO:0000256" key="2">
    <source>
        <dbReference type="ARBA" id="ARBA00012438"/>
    </source>
</evidence>
<keyword evidence="4" id="KW-0547">Nucleotide-binding</keyword>
<dbReference type="InterPro" id="IPR003594">
    <property type="entry name" value="HATPase_dom"/>
</dbReference>
<dbReference type="CDD" id="cd00075">
    <property type="entry name" value="HATPase"/>
    <property type="match status" value="1"/>
</dbReference>
<organism evidence="4 5">
    <name type="scientific">Parabacteroides hominis</name>
    <dbReference type="NCBI Taxonomy" id="2763057"/>
    <lineage>
        <taxon>Bacteria</taxon>
        <taxon>Pseudomonadati</taxon>
        <taxon>Bacteroidota</taxon>
        <taxon>Bacteroidia</taxon>
        <taxon>Bacteroidales</taxon>
        <taxon>Tannerellaceae</taxon>
        <taxon>Parabacteroides</taxon>
    </lineage>
</organism>
<name>A0ABR7DLU0_9BACT</name>
<feature type="domain" description="Histidine kinase" evidence="3">
    <location>
        <begin position="1"/>
        <end position="104"/>
    </location>
</feature>
<dbReference type="PROSITE" id="PS50109">
    <property type="entry name" value="HIS_KIN"/>
    <property type="match status" value="1"/>
</dbReference>
<evidence type="ECO:0000259" key="3">
    <source>
        <dbReference type="PROSITE" id="PS50109"/>
    </source>
</evidence>
<evidence type="ECO:0000256" key="1">
    <source>
        <dbReference type="ARBA" id="ARBA00000085"/>
    </source>
</evidence>
<dbReference type="InterPro" id="IPR005467">
    <property type="entry name" value="His_kinase_dom"/>
</dbReference>
<evidence type="ECO:0000313" key="5">
    <source>
        <dbReference type="Proteomes" id="UP000651475"/>
    </source>
</evidence>
<dbReference type="InterPro" id="IPR036890">
    <property type="entry name" value="HATPase_C_sf"/>
</dbReference>
<dbReference type="Pfam" id="PF02518">
    <property type="entry name" value="HATPase_c"/>
    <property type="match status" value="1"/>
</dbReference>
<dbReference type="Gene3D" id="3.30.565.10">
    <property type="entry name" value="Histidine kinase-like ATPase, C-terminal domain"/>
    <property type="match status" value="1"/>
</dbReference>
<keyword evidence="4" id="KW-0067">ATP-binding</keyword>
<dbReference type="EC" id="2.7.13.3" evidence="2"/>
<protein>
    <recommendedName>
        <fullName evidence="2">histidine kinase</fullName>
        <ecNumber evidence="2">2.7.13.3</ecNumber>
    </recommendedName>
</protein>
<dbReference type="PANTHER" id="PTHR43065">
    <property type="entry name" value="SENSOR HISTIDINE KINASE"/>
    <property type="match status" value="1"/>
</dbReference>